<reference evidence="3 4" key="1">
    <citation type="submission" date="2019-11" db="EMBL/GenBank/DDBJ databases">
        <authorList>
            <person name="Zheng R.K."/>
            <person name="Sun C.M."/>
        </authorList>
    </citation>
    <scope>NUCLEOTIDE SEQUENCE [LARGE SCALE GENOMIC DNA]</scope>
    <source>
        <strain evidence="3 4">WC007</strain>
    </source>
</reference>
<evidence type="ECO:0000256" key="1">
    <source>
        <dbReference type="SAM" id="Coils"/>
    </source>
</evidence>
<evidence type="ECO:0008006" key="5">
    <source>
        <dbReference type="Google" id="ProtNLM"/>
    </source>
</evidence>
<dbReference type="EMBL" id="CP046401">
    <property type="protein sequence ID" value="QGY46901.1"/>
    <property type="molecule type" value="Genomic_DNA"/>
</dbReference>
<accession>A0A6I6JWA7</accession>
<evidence type="ECO:0000313" key="4">
    <source>
        <dbReference type="Proteomes" id="UP000428260"/>
    </source>
</evidence>
<dbReference type="RefSeq" id="WP_158870252.1">
    <property type="nucleotide sequence ID" value="NZ_CP046401.1"/>
</dbReference>
<organism evidence="3 4">
    <name type="scientific">Maribellus comscasis</name>
    <dbReference type="NCBI Taxonomy" id="2681766"/>
    <lineage>
        <taxon>Bacteria</taxon>
        <taxon>Pseudomonadati</taxon>
        <taxon>Bacteroidota</taxon>
        <taxon>Bacteroidia</taxon>
        <taxon>Marinilabiliales</taxon>
        <taxon>Prolixibacteraceae</taxon>
        <taxon>Maribellus</taxon>
    </lineage>
</organism>
<dbReference type="KEGG" id="mcos:GM418_25550"/>
<dbReference type="AlphaFoldDB" id="A0A6I6JWA7"/>
<dbReference type="Proteomes" id="UP000428260">
    <property type="component" value="Chromosome"/>
</dbReference>
<evidence type="ECO:0000256" key="2">
    <source>
        <dbReference type="SAM" id="Phobius"/>
    </source>
</evidence>
<feature type="coiled-coil region" evidence="1">
    <location>
        <begin position="105"/>
        <end position="141"/>
    </location>
</feature>
<protein>
    <recommendedName>
        <fullName evidence="5">Phage abortive infection protein</fullName>
    </recommendedName>
</protein>
<proteinExistence type="predicted"/>
<keyword evidence="1" id="KW-0175">Coiled coil</keyword>
<dbReference type="Pfam" id="PF16872">
    <property type="entry name" value="putAbiC"/>
    <property type="match status" value="1"/>
</dbReference>
<sequence length="312" mass="36651">MIDIEVEINKETKRIDTKSAEIENKISTVDKKISTYTNWAWGFVWIGIIVLIFSVIYFFKKNDESGFALNLLGDFLAGTVASLWALAGLFFIYVAFLGQKQQLLNQQLEIMYSQLEVKYTRYELEGQKKELMEQNLTLRKQRFENTFFQLLRNHQDIVTGIDIRKGSGVLISEGRDCFKSFYRSFTNSSNISKEIGYTKKKYMEMYKSHQADLGHYFRNIYHILKFIDGSEEIEDSEKYKYASLLRALLSSYELIVLFYNCLGDYGIKKFKPLIEKYSFLKNIDYSLLVDNSHKNEYLEIAFADSEKRKNFC</sequence>
<keyword evidence="2" id="KW-0472">Membrane</keyword>
<evidence type="ECO:0000313" key="3">
    <source>
        <dbReference type="EMBL" id="QGY46901.1"/>
    </source>
</evidence>
<keyword evidence="2" id="KW-1133">Transmembrane helix</keyword>
<feature type="transmembrane region" description="Helical" evidence="2">
    <location>
        <begin position="39"/>
        <end position="59"/>
    </location>
</feature>
<name>A0A6I6JWA7_9BACT</name>
<feature type="transmembrane region" description="Helical" evidence="2">
    <location>
        <begin position="71"/>
        <end position="96"/>
    </location>
</feature>
<gene>
    <name evidence="3" type="ORF">GM418_25550</name>
</gene>
<keyword evidence="2" id="KW-0812">Transmembrane</keyword>
<dbReference type="InterPro" id="IPR031709">
    <property type="entry name" value="PutAbiC"/>
</dbReference>
<keyword evidence="4" id="KW-1185">Reference proteome</keyword>